<dbReference type="Pfam" id="PF00588">
    <property type="entry name" value="SpoU_methylase"/>
    <property type="match status" value="1"/>
</dbReference>
<comment type="function">
    <text evidence="6">Could methylate the ribose at the nucleotide 34 wobble position in tRNA.</text>
</comment>
<evidence type="ECO:0000256" key="7">
    <source>
        <dbReference type="PIRSR" id="PIRSR029256-1"/>
    </source>
</evidence>
<evidence type="ECO:0000256" key="6">
    <source>
        <dbReference type="HAMAP-Rule" id="MF_01885"/>
    </source>
</evidence>
<proteinExistence type="inferred from homology"/>
<dbReference type="eggNOG" id="COG0219">
    <property type="taxonomic scope" value="Bacteria"/>
</dbReference>
<dbReference type="KEGG" id="faa:HMPREF0389_00073"/>
<dbReference type="GO" id="GO:0002130">
    <property type="term" value="P:wobble position ribose methylation"/>
    <property type="evidence" value="ECO:0007669"/>
    <property type="project" value="TreeGrafter"/>
</dbReference>
<keyword evidence="2 6" id="KW-0489">Methyltransferase</keyword>
<gene>
    <name evidence="9" type="ordered locus">HMPREF0389_00073</name>
</gene>
<dbReference type="SUPFAM" id="SSF75217">
    <property type="entry name" value="alpha/beta knot"/>
    <property type="match status" value="1"/>
</dbReference>
<evidence type="ECO:0000313" key="9">
    <source>
        <dbReference type="EMBL" id="EFE28160.1"/>
    </source>
</evidence>
<comment type="similarity">
    <text evidence="6">Belongs to the class IV-like SAM-binding methyltransferase superfamily. RNA methyltransferase TrmH family. TrmL subfamily.</text>
</comment>
<dbReference type="STRING" id="546269.HMPREF0389_00073"/>
<dbReference type="InterPro" id="IPR016914">
    <property type="entry name" value="TrmL"/>
</dbReference>
<dbReference type="HAMAP" id="MF_01885">
    <property type="entry name" value="tRNA_methyltr_TrmL"/>
    <property type="match status" value="1"/>
</dbReference>
<protein>
    <recommendedName>
        <fullName evidence="6">Putative tRNA (cytidine(34)-2'-O)-methyltransferase</fullName>
        <ecNumber evidence="6">2.1.1.207</ecNumber>
    </recommendedName>
    <alternativeName>
        <fullName evidence="6">tRNA (cytidine/uridine-2'-O-)-methyltransferase</fullName>
    </alternativeName>
</protein>
<dbReference type="EC" id="2.1.1.207" evidence="6"/>
<dbReference type="Gene3D" id="3.40.1280.10">
    <property type="match status" value="1"/>
</dbReference>
<sequence length="156" mass="18212">MAINIVLIEPEIPSNTGNIIRTCACTGSRLHLIRPLGFSMEEKKLRRAGLDYLDLVEICYYDSFEELEEKYPNAEFFMYSTKSNRNHTDVRYEDECFLVFGKETKGISDSILDRYADCMVRIPMLNEERMRCLNLSNSVAIGIYEVIRQLGYHDFR</sequence>
<dbReference type="RefSeq" id="WP_014262218.1">
    <property type="nucleotide sequence ID" value="NC_016630.1"/>
</dbReference>
<dbReference type="PANTHER" id="PTHR42971:SF1">
    <property type="entry name" value="TRNA (CYTIDINE(34)-2'-O)-METHYLTRANSFERASE"/>
    <property type="match status" value="1"/>
</dbReference>
<name>D6GR69_FILAD</name>
<keyword evidence="5 6" id="KW-0819">tRNA processing</keyword>
<organism evidence="9 10">
    <name type="scientific">Filifactor alocis (strain ATCC 35896 / CCUG 47790 / D40 B5)</name>
    <name type="common">Fusobacterium alocis</name>
    <dbReference type="NCBI Taxonomy" id="546269"/>
    <lineage>
        <taxon>Bacteria</taxon>
        <taxon>Bacillati</taxon>
        <taxon>Bacillota</taxon>
        <taxon>Clostridia</taxon>
        <taxon>Peptostreptococcales</taxon>
        <taxon>Filifactoraceae</taxon>
        <taxon>Filifactor</taxon>
    </lineage>
</organism>
<dbReference type="GO" id="GO:0141098">
    <property type="term" value="F:tRNA (cytidine(34)-2'-O)-methyltransferase activity"/>
    <property type="evidence" value="ECO:0007669"/>
    <property type="project" value="RHEA"/>
</dbReference>
<dbReference type="AlphaFoldDB" id="D6GR69"/>
<dbReference type="GO" id="GO:0141102">
    <property type="term" value="F:tRNA (5-carboxymethylaminomethyluridine(34)-2'-O)-methyltransferase activity"/>
    <property type="evidence" value="ECO:0007669"/>
    <property type="project" value="RHEA"/>
</dbReference>
<dbReference type="PATRIC" id="fig|546269.5.peg.590"/>
<keyword evidence="3 6" id="KW-0808">Transferase</keyword>
<dbReference type="FunFam" id="3.40.1280.10:FF:000002">
    <property type="entry name" value="Peptidylprolyl isomerase"/>
    <property type="match status" value="1"/>
</dbReference>
<accession>D6GR69</accession>
<dbReference type="PIRSF" id="PIRSF029256">
    <property type="entry name" value="SpoU_TrmH_prd"/>
    <property type="match status" value="1"/>
</dbReference>
<comment type="catalytic activity">
    <reaction evidence="6">
        <text>cytidine(34) in tRNA + S-adenosyl-L-methionine = 2'-O-methylcytidine(34) in tRNA + S-adenosyl-L-homocysteine + H(+)</text>
        <dbReference type="Rhea" id="RHEA:43084"/>
        <dbReference type="Rhea" id="RHEA-COMP:10331"/>
        <dbReference type="Rhea" id="RHEA-COMP:10332"/>
        <dbReference type="ChEBI" id="CHEBI:15378"/>
        <dbReference type="ChEBI" id="CHEBI:57856"/>
        <dbReference type="ChEBI" id="CHEBI:59789"/>
        <dbReference type="ChEBI" id="CHEBI:74495"/>
        <dbReference type="ChEBI" id="CHEBI:82748"/>
        <dbReference type="EC" id="2.1.1.207"/>
    </reaction>
</comment>
<feature type="binding site" evidence="6 7">
    <location>
        <position position="101"/>
    </location>
    <ligand>
        <name>S-adenosyl-L-methionine</name>
        <dbReference type="ChEBI" id="CHEBI:59789"/>
    </ligand>
</feature>
<evidence type="ECO:0000313" key="10">
    <source>
        <dbReference type="Proteomes" id="UP000007468"/>
    </source>
</evidence>
<comment type="caution">
    <text evidence="6">Lacks conserved residue(s) required for the propagation of feature annotation.</text>
</comment>
<feature type="binding site" evidence="6 7">
    <location>
        <position position="122"/>
    </location>
    <ligand>
        <name>S-adenosyl-L-methionine</name>
        <dbReference type="ChEBI" id="CHEBI:59789"/>
    </ligand>
</feature>
<dbReference type="CDD" id="cd18094">
    <property type="entry name" value="SpoU-like_TrmL"/>
    <property type="match status" value="1"/>
</dbReference>
<dbReference type="GO" id="GO:0003723">
    <property type="term" value="F:RNA binding"/>
    <property type="evidence" value="ECO:0007669"/>
    <property type="project" value="InterPro"/>
</dbReference>
<evidence type="ECO:0000256" key="3">
    <source>
        <dbReference type="ARBA" id="ARBA00022679"/>
    </source>
</evidence>
<evidence type="ECO:0000256" key="1">
    <source>
        <dbReference type="ARBA" id="ARBA00022490"/>
    </source>
</evidence>
<comment type="subcellular location">
    <subcellularLocation>
        <location evidence="6">Cytoplasm</location>
    </subcellularLocation>
</comment>
<dbReference type="EMBL" id="CP002390">
    <property type="protein sequence ID" value="EFE28160.1"/>
    <property type="molecule type" value="Genomic_DNA"/>
</dbReference>
<dbReference type="GO" id="GO:0005737">
    <property type="term" value="C:cytoplasm"/>
    <property type="evidence" value="ECO:0007669"/>
    <property type="project" value="UniProtKB-SubCell"/>
</dbReference>
<evidence type="ECO:0000256" key="5">
    <source>
        <dbReference type="ARBA" id="ARBA00022694"/>
    </source>
</evidence>
<comment type="catalytic activity">
    <reaction evidence="6">
        <text>5-carboxymethylaminomethyluridine(34) in tRNA(Leu) + S-adenosyl-L-methionine = 5-carboxymethylaminomethyl-2'-O-methyluridine(34) in tRNA(Leu) + S-adenosyl-L-homocysteine + H(+)</text>
        <dbReference type="Rhea" id="RHEA:43088"/>
        <dbReference type="Rhea" id="RHEA-COMP:10333"/>
        <dbReference type="Rhea" id="RHEA-COMP:10334"/>
        <dbReference type="ChEBI" id="CHEBI:15378"/>
        <dbReference type="ChEBI" id="CHEBI:57856"/>
        <dbReference type="ChEBI" id="CHEBI:59789"/>
        <dbReference type="ChEBI" id="CHEBI:74508"/>
        <dbReference type="ChEBI" id="CHEBI:74511"/>
        <dbReference type="EC" id="2.1.1.207"/>
    </reaction>
</comment>
<evidence type="ECO:0000256" key="2">
    <source>
        <dbReference type="ARBA" id="ARBA00022603"/>
    </source>
</evidence>
<dbReference type="PANTHER" id="PTHR42971">
    <property type="entry name" value="TRNA (CYTIDINE(34)-2'-O)-METHYLTRANSFERASE"/>
    <property type="match status" value="1"/>
</dbReference>
<dbReference type="InterPro" id="IPR029026">
    <property type="entry name" value="tRNA_m1G_MTases_N"/>
</dbReference>
<evidence type="ECO:0000256" key="4">
    <source>
        <dbReference type="ARBA" id="ARBA00022691"/>
    </source>
</evidence>
<dbReference type="InterPro" id="IPR001537">
    <property type="entry name" value="SpoU_MeTrfase"/>
</dbReference>
<keyword evidence="10" id="KW-1185">Reference proteome</keyword>
<dbReference type="OrthoDB" id="9789043at2"/>
<keyword evidence="1 6" id="KW-0963">Cytoplasm</keyword>
<dbReference type="Proteomes" id="UP000007468">
    <property type="component" value="Chromosome"/>
</dbReference>
<keyword evidence="4 6" id="KW-0949">S-adenosyl-L-methionine</keyword>
<evidence type="ECO:0000259" key="8">
    <source>
        <dbReference type="Pfam" id="PF00588"/>
    </source>
</evidence>
<dbReference type="InterPro" id="IPR029028">
    <property type="entry name" value="Alpha/beta_knot_MTases"/>
</dbReference>
<dbReference type="GO" id="GO:0042802">
    <property type="term" value="F:identical protein binding"/>
    <property type="evidence" value="ECO:0007669"/>
    <property type="project" value="UniProtKB-ARBA"/>
</dbReference>
<feature type="domain" description="tRNA/rRNA methyltransferase SpoU type" evidence="8">
    <location>
        <begin position="3"/>
        <end position="144"/>
    </location>
</feature>
<reference evidence="10" key="1">
    <citation type="submission" date="2010-12" db="EMBL/GenBank/DDBJ databases">
        <title>The genome sequence of Filifactor alocis strain ATCC 35896.</title>
        <authorList>
            <consortium name="The Broad Institute Genome Sequencing Platform"/>
            <person name="Ward D."/>
            <person name="Earl A."/>
            <person name="Feldgarden M."/>
            <person name="Young S.K."/>
            <person name="Gargeya S."/>
            <person name="Zeng Q."/>
            <person name="Alvarado L."/>
            <person name="Berlin A."/>
            <person name="Bochicchio J."/>
            <person name="Chapman S.B."/>
            <person name="Chen Z."/>
            <person name="Freedman E."/>
            <person name="Gellesch M."/>
            <person name="Goldberg J."/>
            <person name="Griggs A."/>
            <person name="Gujja S."/>
            <person name="Heilman E."/>
            <person name="Heiman D."/>
            <person name="Howarth C."/>
            <person name="Mehta T."/>
            <person name="Neiman D."/>
            <person name="Pearson M."/>
            <person name="Roberts A."/>
            <person name="Saif S."/>
            <person name="Shea T."/>
            <person name="Shenoy N."/>
            <person name="Sisk P."/>
            <person name="Stolte C."/>
            <person name="Sykes S."/>
            <person name="White J."/>
            <person name="Yandava C."/>
            <person name="Izard J."/>
            <person name="Blanton J.M."/>
            <person name="Baranova O.V."/>
            <person name="Tanner A.C."/>
            <person name="Dewhirst F.E."/>
            <person name="Haas B."/>
            <person name="Nusbaum C."/>
            <person name="Birren B."/>
        </authorList>
    </citation>
    <scope>NUCLEOTIDE SEQUENCE [LARGE SCALE GENOMIC DNA]</scope>
    <source>
        <strain evidence="10">ATCC 35896 / D40 B5</strain>
    </source>
</reference>